<keyword evidence="3 6" id="KW-0812">Transmembrane</keyword>
<dbReference type="RefSeq" id="WP_204414990.1">
    <property type="nucleotide sequence ID" value="NZ_JAFBED010000003.1"/>
</dbReference>
<proteinExistence type="inferred from homology"/>
<protein>
    <submittedName>
        <fullName evidence="7">Membrane protein YhhN</fullName>
    </submittedName>
</protein>
<keyword evidence="8" id="KW-1185">Reference proteome</keyword>
<reference evidence="7 8" key="1">
    <citation type="submission" date="2021-01" db="EMBL/GenBank/DDBJ databases">
        <title>Genomic Encyclopedia of Type Strains, Phase IV (KMG-IV): sequencing the most valuable type-strain genomes for metagenomic binning, comparative biology and taxonomic classification.</title>
        <authorList>
            <person name="Goeker M."/>
        </authorList>
    </citation>
    <scope>NUCLEOTIDE SEQUENCE [LARGE SCALE GENOMIC DNA]</scope>
    <source>
        <strain evidence="7 8">DSM 25879</strain>
    </source>
</reference>
<feature type="transmembrane region" description="Helical" evidence="6">
    <location>
        <begin position="162"/>
        <end position="179"/>
    </location>
</feature>
<evidence type="ECO:0000313" key="8">
    <source>
        <dbReference type="Proteomes" id="UP000737402"/>
    </source>
</evidence>
<feature type="transmembrane region" description="Helical" evidence="6">
    <location>
        <begin position="191"/>
        <end position="210"/>
    </location>
</feature>
<dbReference type="InterPro" id="IPR012506">
    <property type="entry name" value="TMEM86B-like"/>
</dbReference>
<comment type="subcellular location">
    <subcellularLocation>
        <location evidence="1">Membrane</location>
        <topology evidence="1">Multi-pass membrane protein</topology>
    </subcellularLocation>
</comment>
<comment type="caution">
    <text evidence="7">The sequence shown here is derived from an EMBL/GenBank/DDBJ whole genome shotgun (WGS) entry which is preliminary data.</text>
</comment>
<feature type="transmembrane region" description="Helical" evidence="6">
    <location>
        <begin position="35"/>
        <end position="67"/>
    </location>
</feature>
<dbReference type="PANTHER" id="PTHR31885:SF6">
    <property type="entry name" value="GH04784P"/>
    <property type="match status" value="1"/>
</dbReference>
<evidence type="ECO:0000256" key="5">
    <source>
        <dbReference type="ARBA" id="ARBA00023136"/>
    </source>
</evidence>
<dbReference type="Proteomes" id="UP000737402">
    <property type="component" value="Unassembled WGS sequence"/>
</dbReference>
<dbReference type="PANTHER" id="PTHR31885">
    <property type="entry name" value="GH04784P"/>
    <property type="match status" value="1"/>
</dbReference>
<dbReference type="EMBL" id="JAFBED010000003">
    <property type="protein sequence ID" value="MBM7619756.1"/>
    <property type="molecule type" value="Genomic_DNA"/>
</dbReference>
<evidence type="ECO:0000313" key="7">
    <source>
        <dbReference type="EMBL" id="MBM7619756.1"/>
    </source>
</evidence>
<organism evidence="7 8">
    <name type="scientific">Sutcliffiella tianshenii</name>
    <dbReference type="NCBI Taxonomy" id="1463404"/>
    <lineage>
        <taxon>Bacteria</taxon>
        <taxon>Bacillati</taxon>
        <taxon>Bacillota</taxon>
        <taxon>Bacilli</taxon>
        <taxon>Bacillales</taxon>
        <taxon>Bacillaceae</taxon>
        <taxon>Sutcliffiella</taxon>
    </lineage>
</organism>
<keyword evidence="5 6" id="KW-0472">Membrane</keyword>
<evidence type="ECO:0000256" key="1">
    <source>
        <dbReference type="ARBA" id="ARBA00004141"/>
    </source>
</evidence>
<evidence type="ECO:0000256" key="4">
    <source>
        <dbReference type="ARBA" id="ARBA00022989"/>
    </source>
</evidence>
<dbReference type="Pfam" id="PF07947">
    <property type="entry name" value="YhhN"/>
    <property type="match status" value="1"/>
</dbReference>
<comment type="similarity">
    <text evidence="2">Belongs to the TMEM86 family.</text>
</comment>
<feature type="transmembrane region" description="Helical" evidence="6">
    <location>
        <begin position="137"/>
        <end position="156"/>
    </location>
</feature>
<keyword evidence="4 6" id="KW-1133">Transmembrane helix</keyword>
<sequence>MFTILSIFTLISAFLYFFGIKTKNQKLLYLHKPLTMLFIISLAVNGAATSWTAFAMWMIIGLIFSLIGDVFLMLQSDRFLYGLVSFLLAHAFYMVAFLQFPSLGEGNYLLLAMLAVIALLFLHRLHKGVLAQGGKRLFFAVTFYILLISSMVWFSFLTFNPWMITAAILFYFSDAALAWDRFVKPLLFRSYIVMSTYFAAQYLFACTVYFH</sequence>
<evidence type="ECO:0000256" key="3">
    <source>
        <dbReference type="ARBA" id="ARBA00022692"/>
    </source>
</evidence>
<gene>
    <name evidence="7" type="ORF">JOC95_001608</name>
</gene>
<evidence type="ECO:0000256" key="6">
    <source>
        <dbReference type="SAM" id="Phobius"/>
    </source>
</evidence>
<name>A0ABS2NYK1_9BACI</name>
<feature type="transmembrane region" description="Helical" evidence="6">
    <location>
        <begin position="79"/>
        <end position="100"/>
    </location>
</feature>
<feature type="transmembrane region" description="Helical" evidence="6">
    <location>
        <begin position="106"/>
        <end position="125"/>
    </location>
</feature>
<evidence type="ECO:0000256" key="2">
    <source>
        <dbReference type="ARBA" id="ARBA00007375"/>
    </source>
</evidence>
<accession>A0ABS2NYK1</accession>